<keyword evidence="12" id="KW-0325">Glycoprotein</keyword>
<dbReference type="OrthoDB" id="2014092at2759"/>
<protein>
    <recommendedName>
        <fullName evidence="14">Tetraspanin</fullName>
    </recommendedName>
</protein>
<evidence type="ECO:0000256" key="9">
    <source>
        <dbReference type="ARBA" id="ARBA00022989"/>
    </source>
</evidence>
<dbReference type="PANTHER" id="PTHR19282:SF431">
    <property type="entry name" value="TETRASPANIN 26A, ISOFORM B-RELATED"/>
    <property type="match status" value="1"/>
</dbReference>
<dbReference type="FunFam" id="1.10.1450.10:FF:000007">
    <property type="entry name" value="Tetraspanin"/>
    <property type="match status" value="1"/>
</dbReference>
<organism evidence="15 16">
    <name type="scientific">Dimorphilus gyrociliatus</name>
    <dbReference type="NCBI Taxonomy" id="2664684"/>
    <lineage>
        <taxon>Eukaryota</taxon>
        <taxon>Metazoa</taxon>
        <taxon>Spiralia</taxon>
        <taxon>Lophotrochozoa</taxon>
        <taxon>Annelida</taxon>
        <taxon>Polychaeta</taxon>
        <taxon>Polychaeta incertae sedis</taxon>
        <taxon>Dinophilidae</taxon>
        <taxon>Dimorphilus</taxon>
    </lineage>
</organism>
<dbReference type="Proteomes" id="UP000549394">
    <property type="component" value="Unassembled WGS sequence"/>
</dbReference>
<dbReference type="GO" id="GO:0019899">
    <property type="term" value="F:enzyme binding"/>
    <property type="evidence" value="ECO:0007669"/>
    <property type="project" value="UniProtKB-ARBA"/>
</dbReference>
<dbReference type="GO" id="GO:0072659">
    <property type="term" value="P:protein localization to plasma membrane"/>
    <property type="evidence" value="ECO:0007669"/>
    <property type="project" value="UniProtKB-ARBA"/>
</dbReference>
<comment type="similarity">
    <text evidence="4 14">Belongs to the tetraspanin (TM4SF) family.</text>
</comment>
<dbReference type="GO" id="GO:0051604">
    <property type="term" value="P:protein maturation"/>
    <property type="evidence" value="ECO:0007669"/>
    <property type="project" value="UniProtKB-ARBA"/>
</dbReference>
<accession>A0A7I8V965</accession>
<evidence type="ECO:0000256" key="14">
    <source>
        <dbReference type="RuleBase" id="RU361218"/>
    </source>
</evidence>
<dbReference type="Gene3D" id="1.10.1450.10">
    <property type="entry name" value="Tetraspanin"/>
    <property type="match status" value="1"/>
</dbReference>
<evidence type="ECO:0000256" key="10">
    <source>
        <dbReference type="ARBA" id="ARBA00023136"/>
    </source>
</evidence>
<evidence type="ECO:0000256" key="11">
    <source>
        <dbReference type="ARBA" id="ARBA00023157"/>
    </source>
</evidence>
<keyword evidence="5" id="KW-1003">Cell membrane</keyword>
<dbReference type="InterPro" id="IPR000301">
    <property type="entry name" value="Tetraspanin_animals"/>
</dbReference>
<feature type="disulfide bond" evidence="13">
    <location>
        <begin position="104"/>
        <end position="137"/>
    </location>
</feature>
<dbReference type="GO" id="GO:0005737">
    <property type="term" value="C:cytoplasm"/>
    <property type="evidence" value="ECO:0007669"/>
    <property type="project" value="UniProtKB-SubCell"/>
</dbReference>
<feature type="transmembrane region" description="Helical" evidence="14">
    <location>
        <begin position="21"/>
        <end position="42"/>
    </location>
</feature>
<evidence type="ECO:0000313" key="15">
    <source>
        <dbReference type="EMBL" id="CAD5112857.1"/>
    </source>
</evidence>
<dbReference type="GO" id="GO:0005886">
    <property type="term" value="C:plasma membrane"/>
    <property type="evidence" value="ECO:0007669"/>
    <property type="project" value="UniProtKB-SubCell"/>
</dbReference>
<keyword evidence="6" id="KW-0963">Cytoplasm</keyword>
<dbReference type="GO" id="GO:0046930">
    <property type="term" value="C:pore complex"/>
    <property type="evidence" value="ECO:0007669"/>
    <property type="project" value="UniProtKB-ARBA"/>
</dbReference>
<evidence type="ECO:0000256" key="2">
    <source>
        <dbReference type="ARBA" id="ARBA00004536"/>
    </source>
</evidence>
<proteinExistence type="inferred from homology"/>
<comment type="subcellular location">
    <subcellularLocation>
        <location evidence="2">Cell junction</location>
        <location evidence="2">Adherens junction</location>
    </subcellularLocation>
    <subcellularLocation>
        <location evidence="3">Cell membrane</location>
        <topology evidence="3">Multi-pass membrane protein</topology>
    </subcellularLocation>
    <subcellularLocation>
        <location evidence="1">Cytoplasm</location>
    </subcellularLocation>
    <subcellularLocation>
        <location evidence="14">Membrane</location>
        <topology evidence="14">Multi-pass membrane protein</topology>
    </subcellularLocation>
</comment>
<reference evidence="15 16" key="1">
    <citation type="submission" date="2020-08" db="EMBL/GenBank/DDBJ databases">
        <authorList>
            <person name="Hejnol A."/>
        </authorList>
    </citation>
    <scope>NUCLEOTIDE SEQUENCE [LARGE SCALE GENOMIC DNA]</scope>
</reference>
<dbReference type="PANTHER" id="PTHR19282">
    <property type="entry name" value="TETRASPANIN"/>
    <property type="match status" value="1"/>
</dbReference>
<keyword evidence="16" id="KW-1185">Reference proteome</keyword>
<keyword evidence="7 14" id="KW-0812">Transmembrane</keyword>
<feature type="transmembrane region" description="Helical" evidence="14">
    <location>
        <begin position="48"/>
        <end position="66"/>
    </location>
</feature>
<evidence type="ECO:0000256" key="3">
    <source>
        <dbReference type="ARBA" id="ARBA00004651"/>
    </source>
</evidence>
<keyword evidence="11 13" id="KW-1015">Disulfide bond</keyword>
<evidence type="ECO:0000256" key="7">
    <source>
        <dbReference type="ARBA" id="ARBA00022692"/>
    </source>
</evidence>
<dbReference type="PIRSF" id="PIRSF002419">
    <property type="entry name" value="Tetraspanin"/>
    <property type="match status" value="1"/>
</dbReference>
<evidence type="ECO:0000256" key="6">
    <source>
        <dbReference type="ARBA" id="ARBA00022490"/>
    </source>
</evidence>
<feature type="transmembrane region" description="Helical" evidence="14">
    <location>
        <begin position="181"/>
        <end position="205"/>
    </location>
</feature>
<dbReference type="InterPro" id="IPR008952">
    <property type="entry name" value="Tetraspanin_EC2_sf"/>
</dbReference>
<keyword evidence="9 14" id="KW-1133">Transmembrane helix</keyword>
<evidence type="ECO:0000256" key="12">
    <source>
        <dbReference type="ARBA" id="ARBA00023180"/>
    </source>
</evidence>
<feature type="disulfide bond" evidence="13">
    <location>
        <begin position="105"/>
        <end position="121"/>
    </location>
</feature>
<comment type="caution">
    <text evidence="14">Lacks conserved residue(s) required for the propagation of feature annotation.</text>
</comment>
<dbReference type="GO" id="GO:0065003">
    <property type="term" value="P:protein-containing complex assembly"/>
    <property type="evidence" value="ECO:0007669"/>
    <property type="project" value="UniProtKB-ARBA"/>
</dbReference>
<evidence type="ECO:0000256" key="4">
    <source>
        <dbReference type="ARBA" id="ARBA00006840"/>
    </source>
</evidence>
<dbReference type="InterPro" id="IPR018499">
    <property type="entry name" value="Tetraspanin/Peripherin"/>
</dbReference>
<evidence type="ECO:0000256" key="13">
    <source>
        <dbReference type="PIRSR" id="PIRSR002419-1"/>
    </source>
</evidence>
<dbReference type="AlphaFoldDB" id="A0A7I8V965"/>
<dbReference type="Pfam" id="PF00335">
    <property type="entry name" value="Tetraspanin"/>
    <property type="match status" value="1"/>
</dbReference>
<keyword evidence="8" id="KW-0965">Cell junction</keyword>
<evidence type="ECO:0000256" key="8">
    <source>
        <dbReference type="ARBA" id="ARBA00022949"/>
    </source>
</evidence>
<evidence type="ECO:0000313" key="16">
    <source>
        <dbReference type="Proteomes" id="UP000549394"/>
    </source>
</evidence>
<sequence>MAVGVWAYSEKLRNHPKNANLINPLFDAAIILVIVGAFALIISSAGSVSILIILQITAALLVMILSNKIKKFSEEKIGMEAIKRYRADSDLKNMIDWIQEEFYCCGTYVHTDWSKNMYYNCTENPITIEACSVPSSCCREEFRNNIFCGHDMQRRTMVEASKEIYTNGCVNSVYNKIKKNAIIIAISALSLLLFQIFAAFAALYLNLQVKAVIRFCSH</sequence>
<gene>
    <name evidence="15" type="ORF">DGYR_LOCUS1926</name>
</gene>
<dbReference type="SUPFAM" id="SSF48652">
    <property type="entry name" value="Tetraspanin"/>
    <property type="match status" value="1"/>
</dbReference>
<name>A0A7I8V965_9ANNE</name>
<evidence type="ECO:0000256" key="5">
    <source>
        <dbReference type="ARBA" id="ARBA00022475"/>
    </source>
</evidence>
<comment type="caution">
    <text evidence="15">The sequence shown here is derived from an EMBL/GenBank/DDBJ whole genome shotgun (WGS) entry which is preliminary data.</text>
</comment>
<dbReference type="EMBL" id="CAJFCJ010000003">
    <property type="protein sequence ID" value="CAD5112857.1"/>
    <property type="molecule type" value="Genomic_DNA"/>
</dbReference>
<keyword evidence="10 14" id="KW-0472">Membrane</keyword>
<dbReference type="GO" id="GO:0005912">
    <property type="term" value="C:adherens junction"/>
    <property type="evidence" value="ECO:0007669"/>
    <property type="project" value="UniProtKB-SubCell"/>
</dbReference>
<evidence type="ECO:0000256" key="1">
    <source>
        <dbReference type="ARBA" id="ARBA00004496"/>
    </source>
</evidence>